<evidence type="ECO:0000256" key="5">
    <source>
        <dbReference type="SAM" id="Phobius"/>
    </source>
</evidence>
<feature type="transmembrane region" description="Helical" evidence="5">
    <location>
        <begin position="47"/>
        <end position="64"/>
    </location>
</feature>
<dbReference type="Proteomes" id="UP000501452">
    <property type="component" value="Chromosome"/>
</dbReference>
<dbReference type="AlphaFoldDB" id="A0A6G8Q7B7"/>
<comment type="subcellular location">
    <subcellularLocation>
        <location evidence="1">Membrane</location>
        <topology evidence="1">Multi-pass membrane protein</topology>
    </subcellularLocation>
</comment>
<keyword evidence="7" id="KW-1185">Reference proteome</keyword>
<dbReference type="Pfam" id="PF13564">
    <property type="entry name" value="DoxX_2"/>
    <property type="match status" value="1"/>
</dbReference>
<proteinExistence type="predicted"/>
<dbReference type="GO" id="GO:0016020">
    <property type="term" value="C:membrane"/>
    <property type="evidence" value="ECO:0007669"/>
    <property type="project" value="UniProtKB-SubCell"/>
</dbReference>
<evidence type="ECO:0000256" key="1">
    <source>
        <dbReference type="ARBA" id="ARBA00004141"/>
    </source>
</evidence>
<keyword evidence="3 5" id="KW-1133">Transmembrane helix</keyword>
<evidence type="ECO:0000256" key="2">
    <source>
        <dbReference type="ARBA" id="ARBA00022692"/>
    </source>
</evidence>
<keyword evidence="2 5" id="KW-0812">Transmembrane</keyword>
<protein>
    <submittedName>
        <fullName evidence="6">DoxX family protein</fullName>
    </submittedName>
</protein>
<evidence type="ECO:0000313" key="7">
    <source>
        <dbReference type="Proteomes" id="UP000501452"/>
    </source>
</evidence>
<evidence type="ECO:0000256" key="3">
    <source>
        <dbReference type="ARBA" id="ARBA00022989"/>
    </source>
</evidence>
<dbReference type="EMBL" id="CP045119">
    <property type="protein sequence ID" value="QIN82328.1"/>
    <property type="molecule type" value="Genomic_DNA"/>
</dbReference>
<accession>A0A6G8Q7B7</accession>
<name>A0A6G8Q7B7_9ACTN</name>
<dbReference type="KEGG" id="rub:GBA63_06445"/>
<evidence type="ECO:0000313" key="6">
    <source>
        <dbReference type="EMBL" id="QIN82328.1"/>
    </source>
</evidence>
<feature type="transmembrane region" description="Helical" evidence="5">
    <location>
        <begin position="70"/>
        <end position="91"/>
    </location>
</feature>
<sequence length="122" mass="13205">MMNTLLWTMQAMLAFVFLAHGLLFLFPSKAMRKIKEQSPFPAGLMQLIYVAEVLAPFGLILPGLTGLLPWLTPLAAAGLVPIMCGAVPFHLSRGEVPPTVITAVLLALAAFVAYARWFALPL</sequence>
<organism evidence="6 7">
    <name type="scientific">Rubrobacter tropicus</name>
    <dbReference type="NCBI Taxonomy" id="2653851"/>
    <lineage>
        <taxon>Bacteria</taxon>
        <taxon>Bacillati</taxon>
        <taxon>Actinomycetota</taxon>
        <taxon>Rubrobacteria</taxon>
        <taxon>Rubrobacterales</taxon>
        <taxon>Rubrobacteraceae</taxon>
        <taxon>Rubrobacter</taxon>
    </lineage>
</organism>
<gene>
    <name evidence="6" type="ORF">GBA63_06445</name>
</gene>
<dbReference type="InterPro" id="IPR032808">
    <property type="entry name" value="DoxX"/>
</dbReference>
<feature type="transmembrane region" description="Helical" evidence="5">
    <location>
        <begin position="6"/>
        <end position="26"/>
    </location>
</feature>
<feature type="transmembrane region" description="Helical" evidence="5">
    <location>
        <begin position="98"/>
        <end position="119"/>
    </location>
</feature>
<reference evidence="6 7" key="1">
    <citation type="submission" date="2019-10" db="EMBL/GenBank/DDBJ databases">
        <title>Rubrobacter sp nov SCSIO 52090 isolated from a deep-sea sediment in the South China Sea.</title>
        <authorList>
            <person name="Chen R.W."/>
        </authorList>
    </citation>
    <scope>NUCLEOTIDE SEQUENCE [LARGE SCALE GENOMIC DNA]</scope>
    <source>
        <strain evidence="6 7">SCSIO 52909</strain>
    </source>
</reference>
<evidence type="ECO:0000256" key="4">
    <source>
        <dbReference type="ARBA" id="ARBA00023136"/>
    </source>
</evidence>
<keyword evidence="4 5" id="KW-0472">Membrane</keyword>